<dbReference type="PANTHER" id="PTHR37535:SF4">
    <property type="entry name" value="FLUG DOMAIN-CONTAINING PROTEIN"/>
    <property type="match status" value="1"/>
</dbReference>
<sequence length="805" mass="91704">MAPRAPARPLPNNLKRHGADFIQRFTQQESQRRISKRPKALTAAQHAALREQLKDVQFLKPDYADNTKINIAGMLRKWKRYCVSADLIGTWEEVIKRADRAMAMDFLLHLCEAYRIKSWGTSWEYFRQYKQLYASATGRYMDRNDSREVLKWHDAILVPRFDLQAPNSGGKDVADSGDLLALLTFNIAYDTSIFSWERHRMNLSGCYLGLAFTGARPAEFVDGERKSPKDGCLEELFGPKAIEGSSAGKDEDYALDDDSRVLEEILSQETVGRGRPKCLCYEDILLMAVRHPDTGEDVLAMSIKFIHHKGADNKPKPTVFFFTLTKRLIFCLITIIVSLAVHDGAFAASSLTSVSRVFQVKNRGPVKCTPLRWKKEWLKRPVFRRFDGTIISASAGAAEHTHSGTSGSQHTHSEAGPPRYELAPDGPPPYELPPDEPPLYEPPPYEPPPYEPLPYHKLRDDMARQSLDYGCERPIEPKAWRRGAGNAANGNASDAVRDQMMRHDPKWATFNSAYINEKVQFHLQNAVLDEPTEDSLIGMLSHISVMCDPRARKDMVPDEVWAEMPPDPEILALEAERAELKGGQYRITGTENEDRIRELTKLIAKKRAKRGKNIRRGYREDYFHHRPTWDIEGQANGEEEQEYVEPAVDLHIPERAELAQILCKQPEDLSSTALLAVRIRAGELMSILCGKRETVKRERIRQRAPADVMVKEESPSPDTFPLLMQRTQCPRCIGDESLSYEERTFQYCRPAVMYDHFDRTHARHMGDAKQIVCNHPKCQGGALRFKHLNHFKNHVETIHGVKLRA</sequence>
<organism evidence="2 3">
    <name type="scientific">Pleurostoma richardsiae</name>
    <dbReference type="NCBI Taxonomy" id="41990"/>
    <lineage>
        <taxon>Eukaryota</taxon>
        <taxon>Fungi</taxon>
        <taxon>Dikarya</taxon>
        <taxon>Ascomycota</taxon>
        <taxon>Pezizomycotina</taxon>
        <taxon>Sordariomycetes</taxon>
        <taxon>Sordariomycetidae</taxon>
        <taxon>Calosphaeriales</taxon>
        <taxon>Pleurostomataceae</taxon>
        <taxon>Pleurostoma</taxon>
    </lineage>
</organism>
<keyword evidence="3" id="KW-1185">Reference proteome</keyword>
<name>A0AA38R2D7_9PEZI</name>
<comment type="caution">
    <text evidence="2">The sequence shown here is derived from an EMBL/GenBank/DDBJ whole genome shotgun (WGS) entry which is preliminary data.</text>
</comment>
<proteinExistence type="predicted"/>
<feature type="compositionally biased region" description="Pro residues" evidence="1">
    <location>
        <begin position="425"/>
        <end position="452"/>
    </location>
</feature>
<protein>
    <submittedName>
        <fullName evidence="2">FluG domain-containing protein</fullName>
    </submittedName>
</protein>
<accession>A0AA38R2D7</accession>
<dbReference type="Pfam" id="PF11917">
    <property type="entry name" value="DUF3435"/>
    <property type="match status" value="2"/>
</dbReference>
<dbReference type="EMBL" id="JANBVO010000084">
    <property type="protein sequence ID" value="KAJ9130594.1"/>
    <property type="molecule type" value="Genomic_DNA"/>
</dbReference>
<dbReference type="InterPro" id="IPR021842">
    <property type="entry name" value="DUF3435"/>
</dbReference>
<reference evidence="2" key="1">
    <citation type="submission" date="2022-07" db="EMBL/GenBank/DDBJ databases">
        <title>Fungi with potential for degradation of polypropylene.</title>
        <authorList>
            <person name="Gostincar C."/>
        </authorList>
    </citation>
    <scope>NUCLEOTIDE SEQUENCE</scope>
    <source>
        <strain evidence="2">EXF-13308</strain>
    </source>
</reference>
<evidence type="ECO:0000313" key="2">
    <source>
        <dbReference type="EMBL" id="KAJ9130594.1"/>
    </source>
</evidence>
<dbReference type="AlphaFoldDB" id="A0AA38R2D7"/>
<evidence type="ECO:0000256" key="1">
    <source>
        <dbReference type="SAM" id="MobiDB-lite"/>
    </source>
</evidence>
<dbReference type="PANTHER" id="PTHR37535">
    <property type="entry name" value="FLUG DOMAIN PROTEIN"/>
    <property type="match status" value="1"/>
</dbReference>
<dbReference type="Proteomes" id="UP001174694">
    <property type="component" value="Unassembled WGS sequence"/>
</dbReference>
<evidence type="ECO:0000313" key="3">
    <source>
        <dbReference type="Proteomes" id="UP001174694"/>
    </source>
</evidence>
<feature type="region of interest" description="Disordered" evidence="1">
    <location>
        <begin position="396"/>
        <end position="456"/>
    </location>
</feature>
<gene>
    <name evidence="2" type="ORF">NKR23_g12127</name>
</gene>